<proteinExistence type="predicted"/>
<organism evidence="1 2">
    <name type="scientific">Musa acuminata subsp. malaccensis</name>
    <name type="common">Wild banana</name>
    <name type="synonym">Musa malaccensis</name>
    <dbReference type="NCBI Taxonomy" id="214687"/>
    <lineage>
        <taxon>Eukaryota</taxon>
        <taxon>Viridiplantae</taxon>
        <taxon>Streptophyta</taxon>
        <taxon>Embryophyta</taxon>
        <taxon>Tracheophyta</taxon>
        <taxon>Spermatophyta</taxon>
        <taxon>Magnoliopsida</taxon>
        <taxon>Liliopsida</taxon>
        <taxon>Zingiberales</taxon>
        <taxon>Musaceae</taxon>
        <taxon>Musa</taxon>
    </lineage>
</organism>
<reference evidence="1" key="1">
    <citation type="submission" date="2021-05" db="UniProtKB">
        <authorList>
            <consortium name="EnsemblPlants"/>
        </authorList>
    </citation>
    <scope>IDENTIFICATION</scope>
    <source>
        <strain evidence="1">subsp. malaccensis</strain>
    </source>
</reference>
<dbReference type="Proteomes" id="UP000012960">
    <property type="component" value="Unplaced"/>
</dbReference>
<name>A0A804I7H0_MUSAM</name>
<protein>
    <submittedName>
        <fullName evidence="1">Uncharacterized protein</fullName>
    </submittedName>
</protein>
<accession>A0A804I7H0</accession>
<evidence type="ECO:0000313" key="1">
    <source>
        <dbReference type="EnsemblPlants" id="Ma03_p01990.1"/>
    </source>
</evidence>
<keyword evidence="2" id="KW-1185">Reference proteome</keyword>
<evidence type="ECO:0000313" key="2">
    <source>
        <dbReference type="Proteomes" id="UP000012960"/>
    </source>
</evidence>
<dbReference type="EnsemblPlants" id="Ma03_t01990.1">
    <property type="protein sequence ID" value="Ma03_p01990.1"/>
    <property type="gene ID" value="Ma03_g01990"/>
</dbReference>
<dbReference type="Gramene" id="Ma03_t01990.1">
    <property type="protein sequence ID" value="Ma03_p01990.1"/>
    <property type="gene ID" value="Ma03_g01990"/>
</dbReference>
<dbReference type="AlphaFoldDB" id="A0A804I7H0"/>
<sequence>MFEQSNQEYMIKKVLQKRNACQKKYVQNI</sequence>
<dbReference type="InParanoid" id="A0A804I7H0"/>